<dbReference type="AlphaFoldDB" id="A0A8H5C143"/>
<feature type="region of interest" description="Disordered" evidence="1">
    <location>
        <begin position="194"/>
        <end position="238"/>
    </location>
</feature>
<feature type="compositionally biased region" description="Low complexity" evidence="1">
    <location>
        <begin position="715"/>
        <end position="728"/>
    </location>
</feature>
<feature type="compositionally biased region" description="Polar residues" evidence="1">
    <location>
        <begin position="514"/>
        <end position="523"/>
    </location>
</feature>
<sequence>MSMFQESSDFAVNDLSIINTGRDYIDNSTSIVHHHSTSVNQTYNQSNIQGLVINGQVMNSSFTSVVSPAGGNAGGSTRATIPSPPGRGTPHEATPGPPRTGPLRAFGSVPDYCSILPPRVAYQEPPEPTPPRKGNVSPELSHPIHMRPVLDEDAISTDGALSEPRVAYNQTNVDGFIINGSVTGSMINAYPKARPLSSAESRRVSPPTRLPLLELEDNIKGRRSDDTSNQRPAPRGHVYHQSGVRGFIINGKVTNSVIWSPPNRVGYDTKEKHRYRRESGDYPHMRHPMPCVYRPSFDIISIVEYLSQAQIPALLRSRLTLSLTHAMVRDNQFSVQCKDIIHRIDSLTLTLRPTPLGHGKREYLLQHLPDTPIQFSDELTSGPRDARRMDGLNAFHGAKDFNINNLEFRSVGGDYTEHRNTNIHNDNVHHTHNDHSKTHTNIYHQNDVSGTIVNGSANNSSINGGSGRRPKPKKAATTNQSPREREHHSRTKPEKGSSVYYQDGVSGVVINGGAHNSTINSIPTGERTRRKGKATPPSESSSDDDDSYGGEGRGPYSHESERYQNDSHAQPKPEYQEPHEYFDSGAGQAPYGNPPYPHSTHRSQTMPNSPRHQPHQAHYAHTPHQPQWFSPPAPPSGHSSAYRPQRPPFKHSPQRPSSQHPPYSPSTHFESRGMPSTPESQYGNQSFDYGGMSTPGSQVDDIWSDRSGLSTPATSVSGMPSPGFSGSPPISPIQKRRLGDKNPFLKMLSESVEYQ</sequence>
<accession>A0A8H5C143</accession>
<evidence type="ECO:0000256" key="1">
    <source>
        <dbReference type="SAM" id="MobiDB-lite"/>
    </source>
</evidence>
<feature type="compositionally biased region" description="Basic and acidic residues" evidence="1">
    <location>
        <begin position="217"/>
        <end position="228"/>
    </location>
</feature>
<feature type="compositionally biased region" description="Basic and acidic residues" evidence="1">
    <location>
        <begin position="556"/>
        <end position="582"/>
    </location>
</feature>
<feature type="compositionally biased region" description="Basic and acidic residues" evidence="1">
    <location>
        <begin position="482"/>
        <end position="495"/>
    </location>
</feature>
<keyword evidence="3" id="KW-1185">Reference proteome</keyword>
<feature type="compositionally biased region" description="Basic and acidic residues" evidence="1">
    <location>
        <begin position="419"/>
        <end position="437"/>
    </location>
</feature>
<protein>
    <submittedName>
        <fullName evidence="2">Uncharacterized protein</fullName>
    </submittedName>
</protein>
<feature type="compositionally biased region" description="Polar residues" evidence="1">
    <location>
        <begin position="677"/>
        <end position="687"/>
    </location>
</feature>
<name>A0A8H5C143_9AGAR</name>
<feature type="compositionally biased region" description="Polar residues" evidence="1">
    <location>
        <begin position="602"/>
        <end position="611"/>
    </location>
</feature>
<dbReference type="OrthoDB" id="3099705at2759"/>
<feature type="compositionally biased region" description="Low complexity" evidence="1">
    <location>
        <begin position="454"/>
        <end position="463"/>
    </location>
</feature>
<evidence type="ECO:0000313" key="2">
    <source>
        <dbReference type="EMBL" id="KAF5332731.1"/>
    </source>
</evidence>
<feature type="region of interest" description="Disordered" evidence="1">
    <location>
        <begin position="68"/>
        <end position="107"/>
    </location>
</feature>
<evidence type="ECO:0000313" key="3">
    <source>
        <dbReference type="Proteomes" id="UP000541558"/>
    </source>
</evidence>
<reference evidence="2 3" key="1">
    <citation type="journal article" date="2020" name="ISME J.">
        <title>Uncovering the hidden diversity of litter-decomposition mechanisms in mushroom-forming fungi.</title>
        <authorList>
            <person name="Floudas D."/>
            <person name="Bentzer J."/>
            <person name="Ahren D."/>
            <person name="Johansson T."/>
            <person name="Persson P."/>
            <person name="Tunlid A."/>
        </authorList>
    </citation>
    <scope>NUCLEOTIDE SEQUENCE [LARGE SCALE GENOMIC DNA]</scope>
    <source>
        <strain evidence="2 3">CBS 175.51</strain>
    </source>
</reference>
<organism evidence="2 3">
    <name type="scientific">Ephemerocybe angulata</name>
    <dbReference type="NCBI Taxonomy" id="980116"/>
    <lineage>
        <taxon>Eukaryota</taxon>
        <taxon>Fungi</taxon>
        <taxon>Dikarya</taxon>
        <taxon>Basidiomycota</taxon>
        <taxon>Agaricomycotina</taxon>
        <taxon>Agaricomycetes</taxon>
        <taxon>Agaricomycetidae</taxon>
        <taxon>Agaricales</taxon>
        <taxon>Agaricineae</taxon>
        <taxon>Psathyrellaceae</taxon>
        <taxon>Ephemerocybe</taxon>
    </lineage>
</organism>
<dbReference type="Proteomes" id="UP000541558">
    <property type="component" value="Unassembled WGS sequence"/>
</dbReference>
<proteinExistence type="predicted"/>
<comment type="caution">
    <text evidence="2">The sequence shown here is derived from an EMBL/GenBank/DDBJ whole genome shotgun (WGS) entry which is preliminary data.</text>
</comment>
<gene>
    <name evidence="2" type="ORF">D9611_005449</name>
</gene>
<feature type="region of interest" description="Disordered" evidence="1">
    <location>
        <begin position="419"/>
        <end position="744"/>
    </location>
</feature>
<dbReference type="EMBL" id="JAACJK010000110">
    <property type="protein sequence ID" value="KAF5332731.1"/>
    <property type="molecule type" value="Genomic_DNA"/>
</dbReference>
<feature type="compositionally biased region" description="Polar residues" evidence="1">
    <location>
        <begin position="439"/>
        <end position="453"/>
    </location>
</feature>